<dbReference type="InterPro" id="IPR036412">
    <property type="entry name" value="HAD-like_sf"/>
</dbReference>
<dbReference type="OrthoDB" id="377733at2759"/>
<evidence type="ECO:0000256" key="2">
    <source>
        <dbReference type="ARBA" id="ARBA00022448"/>
    </source>
</evidence>
<evidence type="ECO:0000256" key="1">
    <source>
        <dbReference type="ARBA" id="ARBA00004308"/>
    </source>
</evidence>
<comment type="subcellular location">
    <subcellularLocation>
        <location evidence="1">Endomembrane system</location>
    </subcellularLocation>
</comment>
<reference evidence="3 4" key="1">
    <citation type="journal article" date="2010" name="Nature">
        <title>The Ectocarpus genome and the independent evolution of multicellularity in brown algae.</title>
        <authorList>
            <person name="Cock J.M."/>
            <person name="Sterck L."/>
            <person name="Rouze P."/>
            <person name="Scornet D."/>
            <person name="Allen A.E."/>
            <person name="Amoutzias G."/>
            <person name="Anthouard V."/>
            <person name="Artiguenave F."/>
            <person name="Aury J.M."/>
            <person name="Badger J.H."/>
            <person name="Beszteri B."/>
            <person name="Billiau K."/>
            <person name="Bonnet E."/>
            <person name="Bothwell J.H."/>
            <person name="Bowler C."/>
            <person name="Boyen C."/>
            <person name="Brownlee C."/>
            <person name="Carrano C.J."/>
            <person name="Charrier B."/>
            <person name="Cho G.Y."/>
            <person name="Coelho S.M."/>
            <person name="Collen J."/>
            <person name="Corre E."/>
            <person name="Da Silva C."/>
            <person name="Delage L."/>
            <person name="Delaroque N."/>
            <person name="Dittami S.M."/>
            <person name="Doulbeau S."/>
            <person name="Elias M."/>
            <person name="Farnham G."/>
            <person name="Gachon C.M."/>
            <person name="Gschloessl B."/>
            <person name="Heesch S."/>
            <person name="Jabbari K."/>
            <person name="Jubin C."/>
            <person name="Kawai H."/>
            <person name="Kimura K."/>
            <person name="Kloareg B."/>
            <person name="Kupper F.C."/>
            <person name="Lang D."/>
            <person name="Le Bail A."/>
            <person name="Leblanc C."/>
            <person name="Lerouge P."/>
            <person name="Lohr M."/>
            <person name="Lopez P.J."/>
            <person name="Martens C."/>
            <person name="Maumus F."/>
            <person name="Michel G."/>
            <person name="Miranda-Saavedra D."/>
            <person name="Morales J."/>
            <person name="Moreau H."/>
            <person name="Motomura T."/>
            <person name="Nagasato C."/>
            <person name="Napoli C.A."/>
            <person name="Nelson D.R."/>
            <person name="Nyvall-Collen P."/>
            <person name="Peters A.F."/>
            <person name="Pommier C."/>
            <person name="Potin P."/>
            <person name="Poulain J."/>
            <person name="Quesneville H."/>
            <person name="Read B."/>
            <person name="Rensing S.A."/>
            <person name="Ritter A."/>
            <person name="Rousvoal S."/>
            <person name="Samanta M."/>
            <person name="Samson G."/>
            <person name="Schroeder D.C."/>
            <person name="Segurens B."/>
            <person name="Strittmatter M."/>
            <person name="Tonon T."/>
            <person name="Tregear J.W."/>
            <person name="Valentin K."/>
            <person name="von Dassow P."/>
            <person name="Yamagishi T."/>
            <person name="Van de Peer Y."/>
            <person name="Wincker P."/>
        </authorList>
    </citation>
    <scope>NUCLEOTIDE SEQUENCE [LARGE SCALE GENOMIC DNA]</scope>
    <source>
        <strain evidence="4">Ec32 / CCAP1310/4</strain>
    </source>
</reference>
<dbReference type="Proteomes" id="UP000002630">
    <property type="component" value="Linkage Group LG05"/>
</dbReference>
<dbReference type="InterPro" id="IPR023214">
    <property type="entry name" value="HAD_sf"/>
</dbReference>
<dbReference type="STRING" id="2880.D7FU90"/>
<accession>D7FU90</accession>
<dbReference type="Gene3D" id="3.40.50.1000">
    <property type="entry name" value="HAD superfamily/HAD-like"/>
    <property type="match status" value="1"/>
</dbReference>
<evidence type="ECO:0000313" key="3">
    <source>
        <dbReference type="EMBL" id="CBJ31617.1"/>
    </source>
</evidence>
<gene>
    <name evidence="3" type="ORF">Esi_0268_0035</name>
</gene>
<dbReference type="GO" id="GO:0140326">
    <property type="term" value="F:ATPase-coupled intramembrane lipid transporter activity"/>
    <property type="evidence" value="ECO:0007669"/>
    <property type="project" value="TreeGrafter"/>
</dbReference>
<dbReference type="InParanoid" id="D7FU90"/>
<dbReference type="GO" id="GO:0005886">
    <property type="term" value="C:plasma membrane"/>
    <property type="evidence" value="ECO:0007669"/>
    <property type="project" value="TreeGrafter"/>
</dbReference>
<evidence type="ECO:0000313" key="4">
    <source>
        <dbReference type="Proteomes" id="UP000002630"/>
    </source>
</evidence>
<dbReference type="PANTHER" id="PTHR24092:SF180">
    <property type="entry name" value="PHOSPHOLIPID-TRANSPORTING ATPASE DNF1-RELATED"/>
    <property type="match status" value="1"/>
</dbReference>
<organism evidence="3 4">
    <name type="scientific">Ectocarpus siliculosus</name>
    <name type="common">Brown alga</name>
    <name type="synonym">Conferva siliculosa</name>
    <dbReference type="NCBI Taxonomy" id="2880"/>
    <lineage>
        <taxon>Eukaryota</taxon>
        <taxon>Sar</taxon>
        <taxon>Stramenopiles</taxon>
        <taxon>Ochrophyta</taxon>
        <taxon>PX clade</taxon>
        <taxon>Phaeophyceae</taxon>
        <taxon>Ectocarpales</taxon>
        <taxon>Ectocarpaceae</taxon>
        <taxon>Ectocarpus</taxon>
    </lineage>
</organism>
<dbReference type="Pfam" id="PF08282">
    <property type="entry name" value="Hydrolase_3"/>
    <property type="match status" value="1"/>
</dbReference>
<dbReference type="PANTHER" id="PTHR24092">
    <property type="entry name" value="PROBABLE PHOSPHOLIPID-TRANSPORTING ATPASE"/>
    <property type="match status" value="1"/>
</dbReference>
<protein>
    <recommendedName>
        <fullName evidence="5">Phosphoserine phosphatase</fullName>
    </recommendedName>
</protein>
<sequence>MSPDQKRQLVHLIKDNNPDARTLAVGDGANDVPMIQAAHVGVGKSAFNPCRLRDEEQYFVYPRSR</sequence>
<evidence type="ECO:0008006" key="5">
    <source>
        <dbReference type="Google" id="ProtNLM"/>
    </source>
</evidence>
<keyword evidence="2" id="KW-0813">Transport</keyword>
<dbReference type="SUPFAM" id="SSF56784">
    <property type="entry name" value="HAD-like"/>
    <property type="match status" value="1"/>
</dbReference>
<dbReference type="EMBL" id="FN649730">
    <property type="protein sequence ID" value="CBJ31617.1"/>
    <property type="molecule type" value="Genomic_DNA"/>
</dbReference>
<dbReference type="EMBL" id="FN648451">
    <property type="protein sequence ID" value="CBJ31617.1"/>
    <property type="molecule type" value="Genomic_DNA"/>
</dbReference>
<dbReference type="AlphaFoldDB" id="D7FU90"/>
<keyword evidence="4" id="KW-1185">Reference proteome</keyword>
<proteinExistence type="predicted"/>
<dbReference type="GO" id="GO:0045332">
    <property type="term" value="P:phospholipid translocation"/>
    <property type="evidence" value="ECO:0007669"/>
    <property type="project" value="TreeGrafter"/>
</dbReference>
<name>D7FU90_ECTSI</name>